<protein>
    <recommendedName>
        <fullName evidence="3">Tat pathway signal sequence domain protein</fullName>
    </recommendedName>
</protein>
<keyword evidence="2" id="KW-1185">Reference proteome</keyword>
<reference evidence="1" key="1">
    <citation type="submission" date="2021-04" db="EMBL/GenBank/DDBJ databases">
        <title>Genome based classification of Actinospica acidithermotolerans sp. nov., an actinobacterium isolated from an Indonesian hot spring.</title>
        <authorList>
            <person name="Kusuma A.B."/>
            <person name="Putra K.E."/>
            <person name="Nafisah S."/>
            <person name="Loh J."/>
            <person name="Nouioui I."/>
            <person name="Goodfellow M."/>
        </authorList>
    </citation>
    <scope>NUCLEOTIDE SEQUENCE</scope>
    <source>
        <strain evidence="1">CSCA 57</strain>
    </source>
</reference>
<name>A0A941EVS5_9ACTN</name>
<dbReference type="Proteomes" id="UP000675781">
    <property type="component" value="Unassembled WGS sequence"/>
</dbReference>
<evidence type="ECO:0000313" key="2">
    <source>
        <dbReference type="Proteomes" id="UP000675781"/>
    </source>
</evidence>
<evidence type="ECO:0008006" key="3">
    <source>
        <dbReference type="Google" id="ProtNLM"/>
    </source>
</evidence>
<accession>A0A941EVS5</accession>
<dbReference type="RefSeq" id="WP_212531745.1">
    <property type="nucleotide sequence ID" value="NZ_JAGSOG010000193.1"/>
</dbReference>
<dbReference type="AlphaFoldDB" id="A0A941EVS5"/>
<sequence length="236" mass="22963">MPAHSPVRSIRGVRATGATRTARIGGRGAAGLGAALAATVLAVGPASAGTAVLTTSAGAVAVGATLTSTLASATSAVLQVDATHSITCTKAALEVTVGSNPVSPGQADLDITELTFSGCTLTGWTGYTVQSITESGIGTAVVSDGTVLKVSVTAITEAVVLHGGLGSLNCDFGNTTSQSPIVGIILNPGSGGSITFTNQPVHLLAGTSVCDPSASVATFNATFATPLDVTSPVTVN</sequence>
<organism evidence="1 2">
    <name type="scientific">Actinospica durhamensis</name>
    <dbReference type="NCBI Taxonomy" id="1508375"/>
    <lineage>
        <taxon>Bacteria</taxon>
        <taxon>Bacillati</taxon>
        <taxon>Actinomycetota</taxon>
        <taxon>Actinomycetes</taxon>
        <taxon>Catenulisporales</taxon>
        <taxon>Actinospicaceae</taxon>
        <taxon>Actinospica</taxon>
    </lineage>
</organism>
<proteinExistence type="predicted"/>
<gene>
    <name evidence="1" type="ORF">KDL01_28625</name>
</gene>
<dbReference type="EMBL" id="JAGSOG010000193">
    <property type="protein sequence ID" value="MBR7837277.1"/>
    <property type="molecule type" value="Genomic_DNA"/>
</dbReference>
<evidence type="ECO:0000313" key="1">
    <source>
        <dbReference type="EMBL" id="MBR7837277.1"/>
    </source>
</evidence>
<comment type="caution">
    <text evidence="1">The sequence shown here is derived from an EMBL/GenBank/DDBJ whole genome shotgun (WGS) entry which is preliminary data.</text>
</comment>